<evidence type="ECO:0000313" key="1">
    <source>
        <dbReference type="EMBL" id="KAK8040213.1"/>
    </source>
</evidence>
<dbReference type="Proteomes" id="UP001396898">
    <property type="component" value="Unassembled WGS sequence"/>
</dbReference>
<accession>A0ABR1T0W6</accession>
<organism evidence="1 2">
    <name type="scientific">Apiospora marii</name>
    <dbReference type="NCBI Taxonomy" id="335849"/>
    <lineage>
        <taxon>Eukaryota</taxon>
        <taxon>Fungi</taxon>
        <taxon>Dikarya</taxon>
        <taxon>Ascomycota</taxon>
        <taxon>Pezizomycotina</taxon>
        <taxon>Sordariomycetes</taxon>
        <taxon>Xylariomycetidae</taxon>
        <taxon>Amphisphaeriales</taxon>
        <taxon>Apiosporaceae</taxon>
        <taxon>Apiospora</taxon>
    </lineage>
</organism>
<reference evidence="1 2" key="1">
    <citation type="submission" date="2023-01" db="EMBL/GenBank/DDBJ databases">
        <title>Analysis of 21 Apiospora genomes using comparative genomics revels a genus with tremendous synthesis potential of carbohydrate active enzymes and secondary metabolites.</title>
        <authorList>
            <person name="Sorensen T."/>
        </authorList>
    </citation>
    <scope>NUCLEOTIDE SEQUENCE [LARGE SCALE GENOMIC DNA]</scope>
    <source>
        <strain evidence="1 2">CBS 20057</strain>
    </source>
</reference>
<protein>
    <submittedName>
        <fullName evidence="1">Uncharacterized protein</fullName>
    </submittedName>
</protein>
<comment type="caution">
    <text evidence="1">The sequence shown here is derived from an EMBL/GenBank/DDBJ whole genome shotgun (WGS) entry which is preliminary data.</text>
</comment>
<dbReference type="EMBL" id="JAQQWI010000001">
    <property type="protein sequence ID" value="KAK8040213.1"/>
    <property type="molecule type" value="Genomic_DNA"/>
</dbReference>
<name>A0ABR1T0W6_9PEZI</name>
<keyword evidence="2" id="KW-1185">Reference proteome</keyword>
<sequence length="160" mass="17641">MTEYARLSHGLSFGRAGWISGVPDDGRGVDKTLERGRFESRVKHGAHALDDRLVYAGLGTISQSTTNLRGQFKLFRVRIDQVLHPRSLSRRGAQRRLFGKGLPLVPSTDHTQISGAAELRRPHLGLSVVGRNSDSITSGRCKMRCNAMWSSSNACNKKPD</sequence>
<proteinExistence type="predicted"/>
<gene>
    <name evidence="1" type="ORF">PG991_000001</name>
</gene>
<evidence type="ECO:0000313" key="2">
    <source>
        <dbReference type="Proteomes" id="UP001396898"/>
    </source>
</evidence>